<evidence type="ECO:0000313" key="3">
    <source>
        <dbReference type="Proteomes" id="UP001176941"/>
    </source>
</evidence>
<reference evidence="2" key="1">
    <citation type="submission" date="2023-04" db="EMBL/GenBank/DDBJ databases">
        <authorList>
            <consortium name="ELIXIR-Norway"/>
        </authorList>
    </citation>
    <scope>NUCLEOTIDE SEQUENCE [LARGE SCALE GENOMIC DNA]</scope>
</reference>
<sequence length="162" mass="17196">MEAPAAASRPPGAALGPRGQSGDSARGSGASPPWGPGTKRVLPHLGSALRDLQAPRTRRANLLAPNLWGSDPRGRGDSCVLPSYLLAPRRSLPRSPSLPPIPEVSLRPGDDQMAPFKRIVPFCWGAEAAPRPIYIGKWGLCPQFRAVPRQLVVLSSCQNPTA</sequence>
<name>A0ABN8Y1A0_RANTA</name>
<organism evidence="2 3">
    <name type="scientific">Rangifer tarandus platyrhynchus</name>
    <name type="common">Svalbard reindeer</name>
    <dbReference type="NCBI Taxonomy" id="3082113"/>
    <lineage>
        <taxon>Eukaryota</taxon>
        <taxon>Metazoa</taxon>
        <taxon>Chordata</taxon>
        <taxon>Craniata</taxon>
        <taxon>Vertebrata</taxon>
        <taxon>Euteleostomi</taxon>
        <taxon>Mammalia</taxon>
        <taxon>Eutheria</taxon>
        <taxon>Laurasiatheria</taxon>
        <taxon>Artiodactyla</taxon>
        <taxon>Ruminantia</taxon>
        <taxon>Pecora</taxon>
        <taxon>Cervidae</taxon>
        <taxon>Odocoileinae</taxon>
        <taxon>Rangifer</taxon>
    </lineage>
</organism>
<protein>
    <submittedName>
        <fullName evidence="2">Uncharacterized protein</fullName>
    </submittedName>
</protein>
<keyword evidence="3" id="KW-1185">Reference proteome</keyword>
<proteinExistence type="predicted"/>
<feature type="compositionally biased region" description="Low complexity" evidence="1">
    <location>
        <begin position="1"/>
        <end position="18"/>
    </location>
</feature>
<evidence type="ECO:0000313" key="2">
    <source>
        <dbReference type="EMBL" id="CAI9155374.1"/>
    </source>
</evidence>
<evidence type="ECO:0000256" key="1">
    <source>
        <dbReference type="SAM" id="MobiDB-lite"/>
    </source>
</evidence>
<dbReference type="EMBL" id="OX459948">
    <property type="protein sequence ID" value="CAI9155374.1"/>
    <property type="molecule type" value="Genomic_DNA"/>
</dbReference>
<accession>A0ABN8Y1A0</accession>
<dbReference type="Proteomes" id="UP001176941">
    <property type="component" value="Chromosome 12"/>
</dbReference>
<feature type="region of interest" description="Disordered" evidence="1">
    <location>
        <begin position="1"/>
        <end position="46"/>
    </location>
</feature>
<gene>
    <name evidence="2" type="ORF">MRATA1EN1_LOCUS4336</name>
</gene>